<proteinExistence type="predicted"/>
<organism evidence="1 2">
    <name type="scientific">Lacisediminihabitans profunda</name>
    <dbReference type="NCBI Taxonomy" id="2594790"/>
    <lineage>
        <taxon>Bacteria</taxon>
        <taxon>Bacillati</taxon>
        <taxon>Actinomycetota</taxon>
        <taxon>Actinomycetes</taxon>
        <taxon>Micrococcales</taxon>
        <taxon>Microbacteriaceae</taxon>
        <taxon>Lacisediminihabitans</taxon>
    </lineage>
</organism>
<evidence type="ECO:0000313" key="1">
    <source>
        <dbReference type="EMBL" id="TXN29309.1"/>
    </source>
</evidence>
<gene>
    <name evidence="1" type="ORF">FVP33_14110</name>
</gene>
<reference evidence="1 2" key="1">
    <citation type="submission" date="2019-08" db="EMBL/GenBank/DDBJ databases">
        <title>Bacterial whole genome sequence for Glaciihabitans sp. CHu50b-6-2.</title>
        <authorList>
            <person name="Jin L."/>
        </authorList>
    </citation>
    <scope>NUCLEOTIDE SEQUENCE [LARGE SCALE GENOMIC DNA]</scope>
    <source>
        <strain evidence="1 2">CHu50b-6-2</strain>
    </source>
</reference>
<keyword evidence="2" id="KW-1185">Reference proteome</keyword>
<dbReference type="RefSeq" id="WP_147784327.1">
    <property type="nucleotide sequence ID" value="NZ_VRMG01000009.1"/>
</dbReference>
<comment type="caution">
    <text evidence="1">The sequence shown here is derived from an EMBL/GenBank/DDBJ whole genome shotgun (WGS) entry which is preliminary data.</text>
</comment>
<accession>A0A5C8ULP7</accession>
<dbReference type="Proteomes" id="UP000321379">
    <property type="component" value="Unassembled WGS sequence"/>
</dbReference>
<dbReference type="AlphaFoldDB" id="A0A5C8ULP7"/>
<dbReference type="EMBL" id="VRMG01000009">
    <property type="protein sequence ID" value="TXN29309.1"/>
    <property type="molecule type" value="Genomic_DNA"/>
</dbReference>
<sequence length="119" mass="11988">MARTAITYTALTGNGTVAAIPATIDIANGMQLAAATPESTVLLITNTDTSPHNVTLAAGDPVLGAGMAVDQVFAIPASSSRYIGPLTSSRCTQKDGSMTLTFVAGHTGTVTALLNPRGI</sequence>
<protein>
    <submittedName>
        <fullName evidence="1">Uncharacterized protein</fullName>
    </submittedName>
</protein>
<evidence type="ECO:0000313" key="2">
    <source>
        <dbReference type="Proteomes" id="UP000321379"/>
    </source>
</evidence>
<name>A0A5C8ULP7_9MICO</name>